<name>A0A8H6MQ80_9PEZI</name>
<reference evidence="2 3" key="1">
    <citation type="journal article" date="2020" name="Phytopathology">
        <title>Genome Sequence Resources of Colletotrichum truncatum, C. plurivorum, C. musicola, and C. sojae: Four Species Pathogenic to Soybean (Glycine max).</title>
        <authorList>
            <person name="Rogerio F."/>
            <person name="Boufleur T.R."/>
            <person name="Ciampi-Guillardi M."/>
            <person name="Sukno S.A."/>
            <person name="Thon M.R."/>
            <person name="Massola Junior N.S."/>
            <person name="Baroncelli R."/>
        </authorList>
    </citation>
    <scope>NUCLEOTIDE SEQUENCE [LARGE SCALE GENOMIC DNA]</scope>
    <source>
        <strain evidence="2 3">LFN0009</strain>
    </source>
</reference>
<evidence type="ECO:0000313" key="3">
    <source>
        <dbReference type="Proteomes" id="UP000652219"/>
    </source>
</evidence>
<sequence length="175" mass="18704">MTHVHGGALLTEARTRGDADDLHGKDFELDEVLDDEAGRYRLDTGDAAARGRVHDLALASPLATARGMSRWPSSRFSPRRQRGGGWQSRPRYPSLFLTHLDSRSPRMVPIDIRHVPVAENVEEGIGATEPLLPGHAVATDTSNNNNGSKGGQSADGCRGNLVLALVEPARAGGVP</sequence>
<evidence type="ECO:0000256" key="1">
    <source>
        <dbReference type="SAM" id="MobiDB-lite"/>
    </source>
</evidence>
<dbReference type="AlphaFoldDB" id="A0A8H6MQ80"/>
<accession>A0A8H6MQ80</accession>
<gene>
    <name evidence="2" type="ORF">CSOJ01_10379</name>
</gene>
<proteinExistence type="predicted"/>
<organism evidence="2 3">
    <name type="scientific">Colletotrichum sojae</name>
    <dbReference type="NCBI Taxonomy" id="2175907"/>
    <lineage>
        <taxon>Eukaryota</taxon>
        <taxon>Fungi</taxon>
        <taxon>Dikarya</taxon>
        <taxon>Ascomycota</taxon>
        <taxon>Pezizomycotina</taxon>
        <taxon>Sordariomycetes</taxon>
        <taxon>Hypocreomycetidae</taxon>
        <taxon>Glomerellales</taxon>
        <taxon>Glomerellaceae</taxon>
        <taxon>Colletotrichum</taxon>
        <taxon>Colletotrichum orchidearum species complex</taxon>
    </lineage>
</organism>
<feature type="region of interest" description="Disordered" evidence="1">
    <location>
        <begin position="131"/>
        <end position="156"/>
    </location>
</feature>
<evidence type="ECO:0000313" key="2">
    <source>
        <dbReference type="EMBL" id="KAF6804181.1"/>
    </source>
</evidence>
<comment type="caution">
    <text evidence="2">The sequence shown here is derived from an EMBL/GenBank/DDBJ whole genome shotgun (WGS) entry which is preliminary data.</text>
</comment>
<protein>
    <submittedName>
        <fullName evidence="2">Uncharacterized protein</fullName>
    </submittedName>
</protein>
<keyword evidence="3" id="KW-1185">Reference proteome</keyword>
<dbReference type="Proteomes" id="UP000652219">
    <property type="component" value="Unassembled WGS sequence"/>
</dbReference>
<dbReference type="EMBL" id="WIGN01000216">
    <property type="protein sequence ID" value="KAF6804181.1"/>
    <property type="molecule type" value="Genomic_DNA"/>
</dbReference>
<feature type="region of interest" description="Disordered" evidence="1">
    <location>
        <begin position="68"/>
        <end position="88"/>
    </location>
</feature>